<comment type="caution">
    <text evidence="2">The sequence shown here is derived from an EMBL/GenBank/DDBJ whole genome shotgun (WGS) entry which is preliminary data.</text>
</comment>
<sequence>MAFMLGADITIRTSVSRLAPYLTFFNLRYFPRFTRLPNNWRGKLLREGADNAEWRGRSLFRDTMASRRCESPVPCRSTGDGDQGFDLTRGMWCCSLPQSPSLLRSRSSPHFPAHHDEVD</sequence>
<organism evidence="2 3">
    <name type="scientific">Perkinsus olseni</name>
    <name type="common">Perkinsus atlanticus</name>
    <dbReference type="NCBI Taxonomy" id="32597"/>
    <lineage>
        <taxon>Eukaryota</taxon>
        <taxon>Sar</taxon>
        <taxon>Alveolata</taxon>
        <taxon>Perkinsozoa</taxon>
        <taxon>Perkinsea</taxon>
        <taxon>Perkinsida</taxon>
        <taxon>Perkinsidae</taxon>
        <taxon>Perkinsus</taxon>
    </lineage>
</organism>
<protein>
    <submittedName>
        <fullName evidence="2">Uncharacterized protein</fullName>
    </submittedName>
</protein>
<evidence type="ECO:0000256" key="1">
    <source>
        <dbReference type="SAM" id="MobiDB-lite"/>
    </source>
</evidence>
<feature type="region of interest" description="Disordered" evidence="1">
    <location>
        <begin position="100"/>
        <end position="119"/>
    </location>
</feature>
<proteinExistence type="predicted"/>
<dbReference type="AlphaFoldDB" id="A0A7J6PBT3"/>
<accession>A0A7J6PBT3</accession>
<feature type="compositionally biased region" description="Low complexity" evidence="1">
    <location>
        <begin position="100"/>
        <end position="109"/>
    </location>
</feature>
<reference evidence="2 3" key="1">
    <citation type="submission" date="2020-04" db="EMBL/GenBank/DDBJ databases">
        <title>Perkinsus olseni comparative genomics.</title>
        <authorList>
            <person name="Bogema D.R."/>
        </authorList>
    </citation>
    <scope>NUCLEOTIDE SEQUENCE [LARGE SCALE GENOMIC DNA]</scope>
    <source>
        <strain evidence="2">00978-12</strain>
    </source>
</reference>
<dbReference type="EMBL" id="JABANP010000043">
    <property type="protein sequence ID" value="KAF4693609.1"/>
    <property type="molecule type" value="Genomic_DNA"/>
</dbReference>
<evidence type="ECO:0000313" key="3">
    <source>
        <dbReference type="Proteomes" id="UP000541610"/>
    </source>
</evidence>
<name>A0A7J6PBT3_PEROL</name>
<evidence type="ECO:0000313" key="2">
    <source>
        <dbReference type="EMBL" id="KAF4693609.1"/>
    </source>
</evidence>
<dbReference type="Proteomes" id="UP000541610">
    <property type="component" value="Unassembled WGS sequence"/>
</dbReference>
<gene>
    <name evidence="2" type="ORF">FOZ60_010534</name>
</gene>